<dbReference type="EMBL" id="AP025730">
    <property type="protein sequence ID" value="BDI07605.1"/>
    <property type="molecule type" value="Genomic_DNA"/>
</dbReference>
<dbReference type="InterPro" id="IPR041492">
    <property type="entry name" value="HAD_2"/>
</dbReference>
<dbReference type="InterPro" id="IPR023214">
    <property type="entry name" value="HAD_sf"/>
</dbReference>
<accession>A0ABM7YSS0</accession>
<name>A0ABM7YSS0_9BURK</name>
<dbReference type="PRINTS" id="PR00413">
    <property type="entry name" value="HADHALOGNASE"/>
</dbReference>
<organism evidence="11 12">
    <name type="scientific">Sphaerotilus microaerophilus</name>
    <dbReference type="NCBI Taxonomy" id="2914710"/>
    <lineage>
        <taxon>Bacteria</taxon>
        <taxon>Pseudomonadati</taxon>
        <taxon>Pseudomonadota</taxon>
        <taxon>Betaproteobacteria</taxon>
        <taxon>Burkholderiales</taxon>
        <taxon>Sphaerotilaceae</taxon>
        <taxon>Sphaerotilus</taxon>
    </lineage>
</organism>
<dbReference type="NCBIfam" id="TIGR01549">
    <property type="entry name" value="HAD-SF-IA-v1"/>
    <property type="match status" value="1"/>
</dbReference>
<dbReference type="SFLD" id="SFLDG01135">
    <property type="entry name" value="C1.5.6:_HAD__Beta-PGM__Phospha"/>
    <property type="match status" value="1"/>
</dbReference>
<gene>
    <name evidence="11" type="ORF">CATMQ487_45750</name>
</gene>
<comment type="similarity">
    <text evidence="4">Belongs to the HAD-like hydrolase superfamily. CbbY/CbbZ/Gph/YieH family.</text>
</comment>
<evidence type="ECO:0000256" key="9">
    <source>
        <dbReference type="ARBA" id="ARBA00023277"/>
    </source>
</evidence>
<proteinExistence type="inferred from homology"/>
<keyword evidence="8" id="KW-0460">Magnesium</keyword>
<dbReference type="SFLD" id="SFLDG01129">
    <property type="entry name" value="C1.5:_HAD__Beta-PGM__Phosphata"/>
    <property type="match status" value="1"/>
</dbReference>
<feature type="compositionally biased region" description="Basic and acidic residues" evidence="10">
    <location>
        <begin position="41"/>
        <end position="57"/>
    </location>
</feature>
<keyword evidence="7" id="KW-0378">Hydrolase</keyword>
<evidence type="ECO:0000256" key="6">
    <source>
        <dbReference type="ARBA" id="ARBA00022723"/>
    </source>
</evidence>
<dbReference type="Gene3D" id="3.40.50.1000">
    <property type="entry name" value="HAD superfamily/HAD-like"/>
    <property type="match status" value="1"/>
</dbReference>
<comment type="catalytic activity">
    <reaction evidence="1">
        <text>2-phosphoglycolate + H2O = glycolate + phosphate</text>
        <dbReference type="Rhea" id="RHEA:14369"/>
        <dbReference type="ChEBI" id="CHEBI:15377"/>
        <dbReference type="ChEBI" id="CHEBI:29805"/>
        <dbReference type="ChEBI" id="CHEBI:43474"/>
        <dbReference type="ChEBI" id="CHEBI:58033"/>
        <dbReference type="EC" id="3.1.3.18"/>
    </reaction>
</comment>
<evidence type="ECO:0000256" key="2">
    <source>
        <dbReference type="ARBA" id="ARBA00001946"/>
    </source>
</evidence>
<evidence type="ECO:0000256" key="4">
    <source>
        <dbReference type="ARBA" id="ARBA00006171"/>
    </source>
</evidence>
<dbReference type="EC" id="3.1.3.18" evidence="5"/>
<dbReference type="InterPro" id="IPR036412">
    <property type="entry name" value="HAD-like_sf"/>
</dbReference>
<protein>
    <recommendedName>
        <fullName evidence="5">phosphoglycolate phosphatase</fullName>
        <ecNumber evidence="5">3.1.3.18</ecNumber>
    </recommendedName>
</protein>
<comment type="pathway">
    <text evidence="3">Organic acid metabolism; glycolate biosynthesis; glycolate from 2-phosphoglycolate: step 1/1.</text>
</comment>
<keyword evidence="12" id="KW-1185">Reference proteome</keyword>
<evidence type="ECO:0000256" key="3">
    <source>
        <dbReference type="ARBA" id="ARBA00004818"/>
    </source>
</evidence>
<evidence type="ECO:0000256" key="7">
    <source>
        <dbReference type="ARBA" id="ARBA00022801"/>
    </source>
</evidence>
<dbReference type="NCBIfam" id="TIGR01509">
    <property type="entry name" value="HAD-SF-IA-v3"/>
    <property type="match status" value="1"/>
</dbReference>
<dbReference type="InterPro" id="IPR037512">
    <property type="entry name" value="PGPase_prok"/>
</dbReference>
<dbReference type="NCBIfam" id="TIGR01449">
    <property type="entry name" value="PGP_bact"/>
    <property type="match status" value="1"/>
</dbReference>
<dbReference type="Gene3D" id="1.10.150.240">
    <property type="entry name" value="Putative phosphatase, domain 2"/>
    <property type="match status" value="1"/>
</dbReference>
<dbReference type="Proteomes" id="UP001057498">
    <property type="component" value="Chromosome"/>
</dbReference>
<dbReference type="PANTHER" id="PTHR43434:SF23">
    <property type="entry name" value="PHOSPHOGLYCOLATE PHOSPHATASE"/>
    <property type="match status" value="1"/>
</dbReference>
<dbReference type="InterPro" id="IPR006439">
    <property type="entry name" value="HAD-SF_hydro_IA"/>
</dbReference>
<keyword evidence="6" id="KW-0479">Metal-binding</keyword>
<evidence type="ECO:0000313" key="11">
    <source>
        <dbReference type="EMBL" id="BDI07605.1"/>
    </source>
</evidence>
<dbReference type="SUPFAM" id="SSF56784">
    <property type="entry name" value="HAD-like"/>
    <property type="match status" value="1"/>
</dbReference>
<dbReference type="PANTHER" id="PTHR43434">
    <property type="entry name" value="PHOSPHOGLYCOLATE PHOSPHATASE"/>
    <property type="match status" value="1"/>
</dbReference>
<feature type="region of interest" description="Disordered" evidence="10">
    <location>
        <begin position="35"/>
        <end position="59"/>
    </location>
</feature>
<comment type="cofactor">
    <cofactor evidence="2">
        <name>Mg(2+)</name>
        <dbReference type="ChEBI" id="CHEBI:18420"/>
    </cofactor>
</comment>
<evidence type="ECO:0000256" key="10">
    <source>
        <dbReference type="SAM" id="MobiDB-lite"/>
    </source>
</evidence>
<evidence type="ECO:0000256" key="8">
    <source>
        <dbReference type="ARBA" id="ARBA00022842"/>
    </source>
</evidence>
<dbReference type="SFLD" id="SFLDS00003">
    <property type="entry name" value="Haloacid_Dehalogenase"/>
    <property type="match status" value="1"/>
</dbReference>
<dbReference type="InterPro" id="IPR050155">
    <property type="entry name" value="HAD-like_hydrolase_sf"/>
</dbReference>
<reference evidence="11" key="1">
    <citation type="submission" date="2022-04" db="EMBL/GenBank/DDBJ databases">
        <title>Whole genome sequence of Sphaerotilus sp. FB-5.</title>
        <authorList>
            <person name="Takeda M."/>
            <person name="Narihara S."/>
            <person name="Akimoto M."/>
            <person name="Akimoto R."/>
            <person name="Nishiyashiki S."/>
            <person name="Murakami T."/>
        </authorList>
    </citation>
    <scope>NUCLEOTIDE SEQUENCE</scope>
    <source>
        <strain evidence="11">FB-5</strain>
    </source>
</reference>
<evidence type="ECO:0000256" key="5">
    <source>
        <dbReference type="ARBA" id="ARBA00013078"/>
    </source>
</evidence>
<dbReference type="Pfam" id="PF13419">
    <property type="entry name" value="HAD_2"/>
    <property type="match status" value="1"/>
</dbReference>
<evidence type="ECO:0000313" key="12">
    <source>
        <dbReference type="Proteomes" id="UP001057498"/>
    </source>
</evidence>
<keyword evidence="9" id="KW-0119">Carbohydrate metabolism</keyword>
<sequence>MRPSHPLCPTSPMAIPHHAVLFDLDGTLVDSAPDLAGAGNDLREQRGLPPRPLDDYRPLTGTGARGMLSIALDSRPEHADFEALKAEYLDAYARRLTQLSRVFDDMHAVLQALERRGTAWGIVTNKHSRFATPLVSGLGLDQRCAVLVCGDSAARAKPHPDPLLLAADQLGLAPATCIYVGDDLRDIQAGRAAGMATIAAAWGYLGDGAPIGHWGADHLAQSPSDLLKLLGLD</sequence>
<evidence type="ECO:0000256" key="1">
    <source>
        <dbReference type="ARBA" id="ARBA00000830"/>
    </source>
</evidence>
<dbReference type="InterPro" id="IPR023198">
    <property type="entry name" value="PGP-like_dom2"/>
</dbReference>